<evidence type="ECO:0000313" key="2">
    <source>
        <dbReference type="EMBL" id="PKI39539.1"/>
    </source>
</evidence>
<keyword evidence="3" id="KW-1185">Reference proteome</keyword>
<dbReference type="AlphaFoldDB" id="A0A2I0I6A3"/>
<evidence type="ECO:0000313" key="3">
    <source>
        <dbReference type="Proteomes" id="UP000233551"/>
    </source>
</evidence>
<protein>
    <submittedName>
        <fullName evidence="2">Uncharacterized protein</fullName>
    </submittedName>
</protein>
<sequence length="157" mass="17369">MKASTMAIASPLRCESPVNGHRHTTKDSYDLLRSSMRFERWWSPVGPPPSDQNRWWPQMSTLDSNPIGSVVASCESHASLNQKRKKLKEIDEREKEKRRGSGANVADITALMSSLATIEVVGHKGAVVVEASMASSMAPSSDYSTPLFDFIYISLKI</sequence>
<organism evidence="2 3">
    <name type="scientific">Punica granatum</name>
    <name type="common">Pomegranate</name>
    <dbReference type="NCBI Taxonomy" id="22663"/>
    <lineage>
        <taxon>Eukaryota</taxon>
        <taxon>Viridiplantae</taxon>
        <taxon>Streptophyta</taxon>
        <taxon>Embryophyta</taxon>
        <taxon>Tracheophyta</taxon>
        <taxon>Spermatophyta</taxon>
        <taxon>Magnoliopsida</taxon>
        <taxon>eudicotyledons</taxon>
        <taxon>Gunneridae</taxon>
        <taxon>Pentapetalae</taxon>
        <taxon>rosids</taxon>
        <taxon>malvids</taxon>
        <taxon>Myrtales</taxon>
        <taxon>Lythraceae</taxon>
        <taxon>Punica</taxon>
    </lineage>
</organism>
<dbReference type="EMBL" id="PGOL01003807">
    <property type="protein sequence ID" value="PKI39539.1"/>
    <property type="molecule type" value="Genomic_DNA"/>
</dbReference>
<dbReference type="Proteomes" id="UP000233551">
    <property type="component" value="Unassembled WGS sequence"/>
</dbReference>
<gene>
    <name evidence="2" type="ORF">CRG98_040009</name>
</gene>
<evidence type="ECO:0000256" key="1">
    <source>
        <dbReference type="SAM" id="MobiDB-lite"/>
    </source>
</evidence>
<comment type="caution">
    <text evidence="2">The sequence shown here is derived from an EMBL/GenBank/DDBJ whole genome shotgun (WGS) entry which is preliminary data.</text>
</comment>
<accession>A0A2I0I6A3</accession>
<feature type="region of interest" description="Disordered" evidence="1">
    <location>
        <begin position="82"/>
        <end position="102"/>
    </location>
</feature>
<reference evidence="2 3" key="1">
    <citation type="submission" date="2017-11" db="EMBL/GenBank/DDBJ databases">
        <title>De-novo sequencing of pomegranate (Punica granatum L.) genome.</title>
        <authorList>
            <person name="Akparov Z."/>
            <person name="Amiraslanov A."/>
            <person name="Hajiyeva S."/>
            <person name="Abbasov M."/>
            <person name="Kaur K."/>
            <person name="Hamwieh A."/>
            <person name="Solovyev V."/>
            <person name="Salamov A."/>
            <person name="Braich B."/>
            <person name="Kosarev P."/>
            <person name="Mahmoud A."/>
            <person name="Hajiyev E."/>
            <person name="Babayeva S."/>
            <person name="Izzatullayeva V."/>
            <person name="Mammadov A."/>
            <person name="Mammadov A."/>
            <person name="Sharifova S."/>
            <person name="Ojaghi J."/>
            <person name="Eynullazada K."/>
            <person name="Bayramov B."/>
            <person name="Abdulazimova A."/>
            <person name="Shahmuradov I."/>
        </authorList>
    </citation>
    <scope>NUCLEOTIDE SEQUENCE [LARGE SCALE GENOMIC DNA]</scope>
    <source>
        <strain evidence="3">cv. AG2017</strain>
        <tissue evidence="2">Leaf</tissue>
    </source>
</reference>
<feature type="compositionally biased region" description="Basic and acidic residues" evidence="1">
    <location>
        <begin position="88"/>
        <end position="99"/>
    </location>
</feature>
<proteinExistence type="predicted"/>
<name>A0A2I0I6A3_PUNGR</name>